<evidence type="ECO:0000256" key="6">
    <source>
        <dbReference type="ARBA" id="ARBA00023180"/>
    </source>
</evidence>
<proteinExistence type="inferred from homology"/>
<dbReference type="Gene3D" id="3.30.1120.10">
    <property type="match status" value="1"/>
</dbReference>
<keyword evidence="5" id="KW-0106">Calcium</keyword>
<evidence type="ECO:0000259" key="7">
    <source>
        <dbReference type="Pfam" id="PF00884"/>
    </source>
</evidence>
<evidence type="ECO:0000256" key="1">
    <source>
        <dbReference type="ARBA" id="ARBA00001913"/>
    </source>
</evidence>
<evidence type="ECO:0000313" key="8">
    <source>
        <dbReference type="Proteomes" id="UP000694865"/>
    </source>
</evidence>
<keyword evidence="3" id="KW-0479">Metal-binding</keyword>
<sequence length="466" mass="52668">MANVGPKVLESTAELYSEKPHIVFFVVDDLGWNDVGYHNSNIKTPTIDMLARSGVRLNNYYVASHCVPSRNMLMSGRHVIDIGLQHGEIKQYPRGLPLDEITIADKLKEAGYATHLIGKWHCGCYSKYSLPHNRGFDTFFGYLGASDDHYTHMVRGLSDLRLNDDCVGYKYFGDFSTIMYANEAKNIIAQHDQNKHYKSTIHGNERRTYAGMASCVDEAIANITEALENKEMWKNSVVVLTTDNGGGSVGNNWLLRGKKKTHWEGGVRGVAFVYSDLLPMPVRGTENNELMHITDWFPTLVNLGGGNPYEKNELYGVDQWEMIRGKEPSARGEVLIGLDVTEKASEEYRTGPFKHDKFDITIFAAIKMGKWKLLTGDNKPRNSWDMEDPDHGVIDDVEFDDTRMVRLYDLVDDPSERTDLSDERQDIVHEMLAKLDGYAKVAVPPQMQTEPRVNKHVLECLGPSID</sequence>
<dbReference type="InterPro" id="IPR024607">
    <property type="entry name" value="Sulfatase_CS"/>
</dbReference>
<dbReference type="SUPFAM" id="SSF53649">
    <property type="entry name" value="Alkaline phosphatase-like"/>
    <property type="match status" value="1"/>
</dbReference>
<feature type="domain" description="Sulfatase N-terminal" evidence="7">
    <location>
        <begin position="20"/>
        <end position="305"/>
    </location>
</feature>
<evidence type="ECO:0000256" key="3">
    <source>
        <dbReference type="ARBA" id="ARBA00022723"/>
    </source>
</evidence>
<dbReference type="InterPro" id="IPR000917">
    <property type="entry name" value="Sulfatase_N"/>
</dbReference>
<keyword evidence="6" id="KW-0325">Glycoprotein</keyword>
<organism evidence="8 9">
    <name type="scientific">Saccoglossus kowalevskii</name>
    <name type="common">Acorn worm</name>
    <dbReference type="NCBI Taxonomy" id="10224"/>
    <lineage>
        <taxon>Eukaryota</taxon>
        <taxon>Metazoa</taxon>
        <taxon>Hemichordata</taxon>
        <taxon>Enteropneusta</taxon>
        <taxon>Harrimaniidae</taxon>
        <taxon>Saccoglossus</taxon>
    </lineage>
</organism>
<evidence type="ECO:0000313" key="9">
    <source>
        <dbReference type="RefSeq" id="XP_006824175.1"/>
    </source>
</evidence>
<dbReference type="RefSeq" id="XP_006824175.1">
    <property type="nucleotide sequence ID" value="XM_006824112.1"/>
</dbReference>
<evidence type="ECO:0000256" key="4">
    <source>
        <dbReference type="ARBA" id="ARBA00022801"/>
    </source>
</evidence>
<evidence type="ECO:0000256" key="5">
    <source>
        <dbReference type="ARBA" id="ARBA00022837"/>
    </source>
</evidence>
<reference evidence="9" key="1">
    <citation type="submission" date="2025-08" db="UniProtKB">
        <authorList>
            <consortium name="RefSeq"/>
        </authorList>
    </citation>
    <scope>IDENTIFICATION</scope>
    <source>
        <tissue evidence="9">Testes</tissue>
    </source>
</reference>
<dbReference type="InterPro" id="IPR047115">
    <property type="entry name" value="ARSB"/>
</dbReference>
<dbReference type="Pfam" id="PF00884">
    <property type="entry name" value="Sulfatase"/>
    <property type="match status" value="1"/>
</dbReference>
<gene>
    <name evidence="9" type="primary">LOC102801346</name>
</gene>
<protein>
    <submittedName>
        <fullName evidence="9">Arylsulfatase B-like</fullName>
    </submittedName>
</protein>
<dbReference type="PANTHER" id="PTHR10342">
    <property type="entry name" value="ARYLSULFATASE"/>
    <property type="match status" value="1"/>
</dbReference>
<dbReference type="CDD" id="cd16029">
    <property type="entry name" value="4-S"/>
    <property type="match status" value="1"/>
</dbReference>
<dbReference type="Gene3D" id="3.40.720.10">
    <property type="entry name" value="Alkaline Phosphatase, subunit A"/>
    <property type="match status" value="1"/>
</dbReference>
<dbReference type="PANTHER" id="PTHR10342:SF274">
    <property type="entry name" value="ARYLSULFATASE B"/>
    <property type="match status" value="1"/>
</dbReference>
<keyword evidence="8" id="KW-1185">Reference proteome</keyword>
<comment type="cofactor">
    <cofactor evidence="1">
        <name>Ca(2+)</name>
        <dbReference type="ChEBI" id="CHEBI:29108"/>
    </cofactor>
</comment>
<dbReference type="Proteomes" id="UP000694865">
    <property type="component" value="Unplaced"/>
</dbReference>
<dbReference type="InterPro" id="IPR017850">
    <property type="entry name" value="Alkaline_phosphatase_core_sf"/>
</dbReference>
<name>A0ABM0MVY4_SACKO</name>
<dbReference type="GeneID" id="102801346"/>
<accession>A0ABM0MVY4</accession>
<keyword evidence="4" id="KW-0378">Hydrolase</keyword>
<comment type="similarity">
    <text evidence="2">Belongs to the sulfatase family.</text>
</comment>
<evidence type="ECO:0000256" key="2">
    <source>
        <dbReference type="ARBA" id="ARBA00008779"/>
    </source>
</evidence>
<dbReference type="PROSITE" id="PS00149">
    <property type="entry name" value="SULFATASE_2"/>
    <property type="match status" value="1"/>
</dbReference>